<dbReference type="InterPro" id="IPR000257">
    <property type="entry name" value="Uroporphyrinogen_deCOase"/>
</dbReference>
<dbReference type="Pfam" id="PF01208">
    <property type="entry name" value="URO-D"/>
    <property type="match status" value="1"/>
</dbReference>
<dbReference type="GO" id="GO:0006779">
    <property type="term" value="P:porphyrin-containing compound biosynthetic process"/>
    <property type="evidence" value="ECO:0007669"/>
    <property type="project" value="InterPro"/>
</dbReference>
<comment type="caution">
    <text evidence="2">The sequence shown here is derived from an EMBL/GenBank/DDBJ whole genome shotgun (WGS) entry which is preliminary data.</text>
</comment>
<dbReference type="AlphaFoldDB" id="A0A0F9VU46"/>
<reference evidence="2" key="1">
    <citation type="journal article" date="2015" name="Nature">
        <title>Complex archaea that bridge the gap between prokaryotes and eukaryotes.</title>
        <authorList>
            <person name="Spang A."/>
            <person name="Saw J.H."/>
            <person name="Jorgensen S.L."/>
            <person name="Zaremba-Niedzwiedzka K."/>
            <person name="Martijn J."/>
            <person name="Lind A.E."/>
            <person name="van Eijk R."/>
            <person name="Schleper C."/>
            <person name="Guy L."/>
            <person name="Ettema T.J."/>
        </authorList>
    </citation>
    <scope>NUCLEOTIDE SEQUENCE</scope>
</reference>
<proteinExistence type="predicted"/>
<dbReference type="InterPro" id="IPR052024">
    <property type="entry name" value="Methanogen_methyltrans"/>
</dbReference>
<dbReference type="SUPFAM" id="SSF51726">
    <property type="entry name" value="UROD/MetE-like"/>
    <property type="match status" value="1"/>
</dbReference>
<protein>
    <recommendedName>
        <fullName evidence="1">Uroporphyrinogen decarboxylase (URO-D) domain-containing protein</fullName>
    </recommendedName>
</protein>
<evidence type="ECO:0000259" key="1">
    <source>
        <dbReference type="Pfam" id="PF01208"/>
    </source>
</evidence>
<dbReference type="GO" id="GO:0004853">
    <property type="term" value="F:uroporphyrinogen decarboxylase activity"/>
    <property type="evidence" value="ECO:0007669"/>
    <property type="project" value="InterPro"/>
</dbReference>
<dbReference type="PANTHER" id="PTHR47099">
    <property type="entry name" value="METHYLCOBAMIDE:COM METHYLTRANSFERASE MTBA"/>
    <property type="match status" value="1"/>
</dbReference>
<gene>
    <name evidence="2" type="ORF">LCGC14_0093720</name>
</gene>
<feature type="domain" description="Uroporphyrinogen decarboxylase (URO-D)" evidence="1">
    <location>
        <begin position="157"/>
        <end position="344"/>
    </location>
</feature>
<accession>A0A0F9VU46</accession>
<name>A0A0F9VU46_9ZZZZ</name>
<evidence type="ECO:0000313" key="2">
    <source>
        <dbReference type="EMBL" id="KKO03448.1"/>
    </source>
</evidence>
<dbReference type="Gene3D" id="3.20.20.210">
    <property type="match status" value="1"/>
</dbReference>
<organism evidence="2">
    <name type="scientific">marine sediment metagenome</name>
    <dbReference type="NCBI Taxonomy" id="412755"/>
    <lineage>
        <taxon>unclassified sequences</taxon>
        <taxon>metagenomes</taxon>
        <taxon>ecological metagenomes</taxon>
    </lineage>
</organism>
<dbReference type="EMBL" id="LAZR01000026">
    <property type="protein sequence ID" value="KKO03448.1"/>
    <property type="molecule type" value="Genomic_DNA"/>
</dbReference>
<sequence>MQTTAAMTPRDRLLTTIRGRRADRVPLVLEKFQDASPQQAHDPGRRQIAERVAEQTNFWVDVPAEVNRYLVTDPGRMTKVTRTDGDGNVTVLEQIDTPKGPLTAAIGRNAATDTDWTIKYPVESLADIEKIRSCPWDVPPGVAGPDLTDLPPQFDRRGVVCARISSPFVCVGGMMSYQSFLELCGTDLELIRELTAICMDRILRILDVVLADGHVDYVWMGGCEWLTPPMASPQLYDQLVQVFEAPIIERIHAAGAVAHVHCHGNIRSTLERVIARGGDFFEPCEPPPDGDITFADAKATAAGRITLGGNIEARILENEDIDTVEQAVRAAFDGGKDRMVLQTTAGPLSAMTPNIVANYHRMIDVWEELSPMA</sequence>
<dbReference type="PANTHER" id="PTHR47099:SF1">
    <property type="entry name" value="METHYLCOBAMIDE:COM METHYLTRANSFERASE MTBA"/>
    <property type="match status" value="1"/>
</dbReference>
<dbReference type="InterPro" id="IPR038071">
    <property type="entry name" value="UROD/MetE-like_sf"/>
</dbReference>